<accession>A0A432GGF7</accession>
<comment type="caution">
    <text evidence="1">The sequence shown here is derived from an EMBL/GenBank/DDBJ whole genome shotgun (WGS) entry which is preliminary data.</text>
</comment>
<name>A0A432GGF7_9DELT</name>
<gene>
    <name evidence="1" type="ORF">DSY96_10065</name>
</gene>
<protein>
    <submittedName>
        <fullName evidence="1">Uncharacterized protein</fullName>
    </submittedName>
</protein>
<organism evidence="1 2">
    <name type="scientific">SAR324 cluster bacterium</name>
    <dbReference type="NCBI Taxonomy" id="2024889"/>
    <lineage>
        <taxon>Bacteria</taxon>
        <taxon>Deltaproteobacteria</taxon>
        <taxon>SAR324 cluster</taxon>
    </lineage>
</organism>
<reference evidence="1 2" key="1">
    <citation type="submission" date="2018-06" db="EMBL/GenBank/DDBJ databases">
        <title>Combined omics and stable isotope probing to characterize newly discovered Mariana Back-Arc vent microbial communities.</title>
        <authorList>
            <person name="Trembath-Reichert E."/>
            <person name="Huber J.A."/>
        </authorList>
    </citation>
    <scope>NUCLEOTIDE SEQUENCE [LARGE SCALE GENOMIC DNA]</scope>
    <source>
        <strain evidence="1">MAG 58</strain>
    </source>
</reference>
<evidence type="ECO:0000313" key="2">
    <source>
        <dbReference type="Proteomes" id="UP000287917"/>
    </source>
</evidence>
<evidence type="ECO:0000313" key="1">
    <source>
        <dbReference type="EMBL" id="RTZ82331.1"/>
    </source>
</evidence>
<proteinExistence type="predicted"/>
<dbReference type="Proteomes" id="UP000287917">
    <property type="component" value="Unassembled WGS sequence"/>
</dbReference>
<dbReference type="AlphaFoldDB" id="A0A432GGF7"/>
<dbReference type="EMBL" id="QNZK01000346">
    <property type="protein sequence ID" value="RTZ82331.1"/>
    <property type="molecule type" value="Genomic_DNA"/>
</dbReference>
<sequence>MLLSGNPGTETRSAVFIDGRLISSLPELNYQSIDKLQQGGVPDKVSWMKPSLRGRLRLVKLQAQERNLTIEDLNQSIRSKWVILWAEV</sequence>